<evidence type="ECO:0000313" key="1">
    <source>
        <dbReference type="EMBL" id="KAG9461331.1"/>
    </source>
</evidence>
<dbReference type="EMBL" id="WNTK01023685">
    <property type="protein sequence ID" value="KAG9461331.1"/>
    <property type="molecule type" value="Genomic_DNA"/>
</dbReference>
<evidence type="ECO:0000313" key="2">
    <source>
        <dbReference type="Proteomes" id="UP000770717"/>
    </source>
</evidence>
<reference evidence="1" key="1">
    <citation type="thesis" date="2020" institute="ProQuest LLC" country="789 East Eisenhower Parkway, Ann Arbor, MI, USA">
        <title>Comparative Genomics and Chromosome Evolution.</title>
        <authorList>
            <person name="Mudd A.B."/>
        </authorList>
    </citation>
    <scope>NUCLEOTIDE SEQUENCE</scope>
    <source>
        <strain evidence="1">HN-11 Male</strain>
        <tissue evidence="1">Kidney and liver</tissue>
    </source>
</reference>
<dbReference type="AlphaFoldDB" id="A0A8J6B4N5"/>
<proteinExistence type="predicted"/>
<dbReference type="Proteomes" id="UP000770717">
    <property type="component" value="Unassembled WGS sequence"/>
</dbReference>
<keyword evidence="2" id="KW-1185">Reference proteome</keyword>
<gene>
    <name evidence="1" type="ORF">GDO78_017231</name>
</gene>
<organism evidence="1 2">
    <name type="scientific">Eleutherodactylus coqui</name>
    <name type="common">Puerto Rican coqui</name>
    <dbReference type="NCBI Taxonomy" id="57060"/>
    <lineage>
        <taxon>Eukaryota</taxon>
        <taxon>Metazoa</taxon>
        <taxon>Chordata</taxon>
        <taxon>Craniata</taxon>
        <taxon>Vertebrata</taxon>
        <taxon>Euteleostomi</taxon>
        <taxon>Amphibia</taxon>
        <taxon>Batrachia</taxon>
        <taxon>Anura</taxon>
        <taxon>Neobatrachia</taxon>
        <taxon>Hyloidea</taxon>
        <taxon>Eleutherodactylidae</taxon>
        <taxon>Eleutherodactylinae</taxon>
        <taxon>Eleutherodactylus</taxon>
        <taxon>Eleutherodactylus</taxon>
    </lineage>
</organism>
<sequence length="87" mass="9696">MTGETVCRERSPIDNLDYGFYKYPGNPPCFRTTTCFCTKTILFGYNFKSLSKRTDSTIPGSCSENTLCVDYFITSESSVAEDGTVES</sequence>
<accession>A0A8J6B4N5</accession>
<name>A0A8J6B4N5_ELECQ</name>
<comment type="caution">
    <text evidence="1">The sequence shown here is derived from an EMBL/GenBank/DDBJ whole genome shotgun (WGS) entry which is preliminary data.</text>
</comment>
<protein>
    <submittedName>
        <fullName evidence="1">Uncharacterized protein</fullName>
    </submittedName>
</protein>